<gene>
    <name evidence="2" type="ORF">B0J15DRAFT_111091</name>
</gene>
<organism evidence="2 3">
    <name type="scientific">Fusarium solani</name>
    <name type="common">Filamentous fungus</name>
    <dbReference type="NCBI Taxonomy" id="169388"/>
    <lineage>
        <taxon>Eukaryota</taxon>
        <taxon>Fungi</taxon>
        <taxon>Dikarya</taxon>
        <taxon>Ascomycota</taxon>
        <taxon>Pezizomycotina</taxon>
        <taxon>Sordariomycetes</taxon>
        <taxon>Hypocreomycetidae</taxon>
        <taxon>Hypocreales</taxon>
        <taxon>Nectriaceae</taxon>
        <taxon>Fusarium</taxon>
        <taxon>Fusarium solani species complex</taxon>
    </lineage>
</organism>
<dbReference type="EMBL" id="JAGTJS010000002">
    <property type="protein sequence ID" value="KAH7273842.1"/>
    <property type="molecule type" value="Genomic_DNA"/>
</dbReference>
<feature type="region of interest" description="Disordered" evidence="1">
    <location>
        <begin position="1"/>
        <end position="53"/>
    </location>
</feature>
<accession>A0A9P9L437</accession>
<comment type="caution">
    <text evidence="2">The sequence shown here is derived from an EMBL/GenBank/DDBJ whole genome shotgun (WGS) entry which is preliminary data.</text>
</comment>
<protein>
    <submittedName>
        <fullName evidence="2">Uncharacterized protein</fullName>
    </submittedName>
</protein>
<sequence length="345" mass="37241">MAAAGKVGARRGRPGQARARITGTRASSVAASCCSGPRPHLHTGELSTSQATYSSTSYLPRRASERRQCWLQREVAKEQRVPRGGGDLLGGVASRSDTPLQQVPAAPYPCGPVAWVSLDARGRASSARTREGVQPAHASGEVRISAPTEPLPWRRSTAILAKPTDHGSQTAKFGLGQYQYVVAERTAEQRSSLGARQRRAGQVSHGLPRGDMHRPWRESHETWSGQVPYRSASTHGSLFSFCALSLFLFVTSRPPLPLPPSAVPSNGSRVKHGHGHGMDTHTRPHTPPLLASLVPLVEIFPIFHLGFVVAIWMGGLYKSVSFPRPSLGPELHSTDFTSPLLQTPF</sequence>
<feature type="region of interest" description="Disordered" evidence="1">
    <location>
        <begin position="191"/>
        <end position="215"/>
    </location>
</feature>
<dbReference type="AlphaFoldDB" id="A0A9P9L437"/>
<dbReference type="Proteomes" id="UP000736672">
    <property type="component" value="Unassembled WGS sequence"/>
</dbReference>
<reference evidence="2" key="1">
    <citation type="journal article" date="2021" name="Nat. Commun.">
        <title>Genetic determinants of endophytism in the Arabidopsis root mycobiome.</title>
        <authorList>
            <person name="Mesny F."/>
            <person name="Miyauchi S."/>
            <person name="Thiergart T."/>
            <person name="Pickel B."/>
            <person name="Atanasova L."/>
            <person name="Karlsson M."/>
            <person name="Huettel B."/>
            <person name="Barry K.W."/>
            <person name="Haridas S."/>
            <person name="Chen C."/>
            <person name="Bauer D."/>
            <person name="Andreopoulos W."/>
            <person name="Pangilinan J."/>
            <person name="LaButti K."/>
            <person name="Riley R."/>
            <person name="Lipzen A."/>
            <person name="Clum A."/>
            <person name="Drula E."/>
            <person name="Henrissat B."/>
            <person name="Kohler A."/>
            <person name="Grigoriev I.V."/>
            <person name="Martin F.M."/>
            <person name="Hacquard S."/>
        </authorList>
    </citation>
    <scope>NUCLEOTIDE SEQUENCE</scope>
    <source>
        <strain evidence="2">FSSC 5 MPI-SDFR-AT-0091</strain>
    </source>
</reference>
<evidence type="ECO:0000313" key="3">
    <source>
        <dbReference type="Proteomes" id="UP000736672"/>
    </source>
</evidence>
<proteinExistence type="predicted"/>
<evidence type="ECO:0000313" key="2">
    <source>
        <dbReference type="EMBL" id="KAH7273842.1"/>
    </source>
</evidence>
<keyword evidence="3" id="KW-1185">Reference proteome</keyword>
<evidence type="ECO:0000256" key="1">
    <source>
        <dbReference type="SAM" id="MobiDB-lite"/>
    </source>
</evidence>
<name>A0A9P9L437_FUSSL</name>